<dbReference type="SUPFAM" id="SSF101690">
    <property type="entry name" value="PAZ domain"/>
    <property type="match status" value="1"/>
</dbReference>
<dbReference type="SMART" id="SM00950">
    <property type="entry name" value="Piwi"/>
    <property type="match status" value="1"/>
</dbReference>
<feature type="region of interest" description="Disordered" evidence="1">
    <location>
        <begin position="15"/>
        <end position="325"/>
    </location>
</feature>
<dbReference type="InterPro" id="IPR032473">
    <property type="entry name" value="Argonaute_Mid_dom"/>
</dbReference>
<feature type="compositionally biased region" description="Basic and acidic residues" evidence="1">
    <location>
        <begin position="56"/>
        <end position="67"/>
    </location>
</feature>
<dbReference type="Pfam" id="PF16486">
    <property type="entry name" value="ArgoN"/>
    <property type="match status" value="1"/>
</dbReference>
<dbReference type="Gene3D" id="3.40.50.2300">
    <property type="match status" value="1"/>
</dbReference>
<dbReference type="Pfam" id="PF16487">
    <property type="entry name" value="ArgoMid"/>
    <property type="match status" value="1"/>
</dbReference>
<evidence type="ECO:0000313" key="5">
    <source>
        <dbReference type="RefSeq" id="XP_017774764.1"/>
    </source>
</evidence>
<feature type="compositionally biased region" description="Low complexity" evidence="1">
    <location>
        <begin position="92"/>
        <end position="106"/>
    </location>
</feature>
<dbReference type="RefSeq" id="XP_017774764.1">
    <property type="nucleotide sequence ID" value="XM_017919275.1"/>
</dbReference>
<evidence type="ECO:0000313" key="4">
    <source>
        <dbReference type="Proteomes" id="UP000695000"/>
    </source>
</evidence>
<dbReference type="CDD" id="cd02846">
    <property type="entry name" value="PAZ_argonaute_like"/>
    <property type="match status" value="1"/>
</dbReference>
<feature type="domain" description="Piwi" evidence="3">
    <location>
        <begin position="829"/>
        <end position="1122"/>
    </location>
</feature>
<gene>
    <name evidence="5" type="primary">LOC108561374</name>
</gene>
<dbReference type="Gene3D" id="3.30.420.10">
    <property type="entry name" value="Ribonuclease H-like superfamily/Ribonuclease H"/>
    <property type="match status" value="1"/>
</dbReference>
<feature type="compositionally biased region" description="Low complexity" evidence="1">
    <location>
        <begin position="148"/>
        <end position="166"/>
    </location>
</feature>
<dbReference type="PROSITE" id="PS50822">
    <property type="entry name" value="PIWI"/>
    <property type="match status" value="1"/>
</dbReference>
<dbReference type="PANTHER" id="PTHR22891">
    <property type="entry name" value="EUKARYOTIC TRANSLATION INITIATION FACTOR 2C"/>
    <property type="match status" value="1"/>
</dbReference>
<dbReference type="Gene3D" id="2.170.260.10">
    <property type="entry name" value="paz domain"/>
    <property type="match status" value="1"/>
</dbReference>
<sequence length="1155" mass="129962">MDTVKDDVVTRACDDDNVAAASKPPAPPVSKKSKKGKTKFKPIETALPTVVQTNKPYEDRGSGDHQRQTSQESLKPRQEQQAWAKVLPTPKQVQQTLQVAQQIPQESPKPKQEQQEARGWSQVGQQTPQESAKPRQEQAARGWAKVLAPPKQVQQTPQVAQQIPQESPKPKQEQQKARGWDKSVTPPIQLQQTPQKQIPQELPKPKQAAKGWSQVGQQTPQESVQPRQEQAARGWGKSLPPPEQQRPQSAEAKQGQVTGAWGKPAASTKEQAPPKPTWGQGNPMKQAAGPTATAQPSKGPVGPISSTPQQKGDSSSGGTMERYQLPPINIPNNYELLVVPNHPGKLGQAIQVYTNHFPLCTGNVKTIYQYDINITPMMSKGIQRIIMERARSEHYPRFYPAYDGRKTLISPAMLFKEKEAEVTCDFTRVVAIGDRKQTQLEEDIRQHSNAMMSKSYTISYKVVATLNIDNFGGFYGPKAGKEVKIENKSVVHALELVLRHTMSNVHIPVGRSIFYKPDKQIMLGSVYCLYRGIFQSINLGCSQAYLNVDVANKGFPIHGSMAQIWDTHKNESGRRQITTIDKWIKGLRVLVKYVSSDGENSRVYKALGFGTVPSKEFFNLTSGESMSVKDYFLKVKRVKLYRDDLPCLKCSAGKNTVMIPMEMCTVVPDQIVNKKMAADETRDMIARCATKSNQRMENIMQNIRRANYSSDPVIKNFDLKVSDRPQLVNARILPAPVVLVGPGDRDIQKPSKGAWRQNRMKTTATIREWSIIIVDAFCNDASIQNFIKLFKVKCKQYGISLIGQSPKVQRKEVSNKLADIFKYITSEDLVFVVIPDDNMVYSRVKTAAEIMKGVLTQCIKQNTMKNMKDSTLSNILLKVNAKLNGVNHDIKPTYPLPPNTMFMGADVTHPSPESNDTPSVAAVTACHDKSSFKYNIRFQMQAPGRELITNLDELVKDHLMYYKESNGTFPLNIIFYRDGVSNGQFKDVLNYELTAIRKAYSALCKTKPSITFVVVQKRHHTRLFPSNLKSEYNVDVGTCVDSEITSPNCQNFFLVSHTSFQGVVKPTKYVTLWDDHKFSNDQLESITYSLCHMFSRCTRSVSYPAPTYYAHLAAARAKCYVHNIVFDPKDLYEHPERYNVQLLEKIRKNLPMYFV</sequence>
<dbReference type="InterPro" id="IPR003165">
    <property type="entry name" value="Piwi"/>
</dbReference>
<dbReference type="InterPro" id="IPR032474">
    <property type="entry name" value="Argonaute_N"/>
</dbReference>
<dbReference type="GeneID" id="108561374"/>
<feature type="domain" description="PAZ" evidence="2">
    <location>
        <begin position="563"/>
        <end position="668"/>
    </location>
</feature>
<feature type="compositionally biased region" description="Basic and acidic residues" evidence="1">
    <location>
        <begin position="168"/>
        <end position="181"/>
    </location>
</feature>
<accession>A0ABM1MJL4</accession>
<keyword evidence="4" id="KW-1185">Reference proteome</keyword>
<dbReference type="Pfam" id="PF02171">
    <property type="entry name" value="Piwi"/>
    <property type="match status" value="1"/>
</dbReference>
<dbReference type="Pfam" id="PF02170">
    <property type="entry name" value="PAZ"/>
    <property type="match status" value="1"/>
</dbReference>
<proteinExistence type="predicted"/>
<dbReference type="Pfam" id="PF16488">
    <property type="entry name" value="ArgoL2"/>
    <property type="match status" value="1"/>
</dbReference>
<dbReference type="InterPro" id="IPR003100">
    <property type="entry name" value="PAZ_dom"/>
</dbReference>
<feature type="compositionally biased region" description="Polar residues" evidence="1">
    <location>
        <begin position="214"/>
        <end position="228"/>
    </location>
</feature>
<dbReference type="PROSITE" id="PS50821">
    <property type="entry name" value="PAZ"/>
    <property type="match status" value="1"/>
</dbReference>
<dbReference type="InterPro" id="IPR045246">
    <property type="entry name" value="Piwi_ago-like"/>
</dbReference>
<dbReference type="Proteomes" id="UP000695000">
    <property type="component" value="Unplaced"/>
</dbReference>
<dbReference type="SUPFAM" id="SSF53098">
    <property type="entry name" value="Ribonuclease H-like"/>
    <property type="match status" value="1"/>
</dbReference>
<dbReference type="InterPro" id="IPR012337">
    <property type="entry name" value="RNaseH-like_sf"/>
</dbReference>
<feature type="compositionally biased region" description="Basic residues" evidence="1">
    <location>
        <begin position="31"/>
        <end position="40"/>
    </location>
</feature>
<dbReference type="CDD" id="cd04657">
    <property type="entry name" value="Piwi_ago-like"/>
    <property type="match status" value="1"/>
</dbReference>
<dbReference type="InterPro" id="IPR036085">
    <property type="entry name" value="PAZ_dom_sf"/>
</dbReference>
<organism evidence="4 5">
    <name type="scientific">Nicrophorus vespilloides</name>
    <name type="common">Boreal carrion beetle</name>
    <dbReference type="NCBI Taxonomy" id="110193"/>
    <lineage>
        <taxon>Eukaryota</taxon>
        <taxon>Metazoa</taxon>
        <taxon>Ecdysozoa</taxon>
        <taxon>Arthropoda</taxon>
        <taxon>Hexapoda</taxon>
        <taxon>Insecta</taxon>
        <taxon>Pterygota</taxon>
        <taxon>Neoptera</taxon>
        <taxon>Endopterygota</taxon>
        <taxon>Coleoptera</taxon>
        <taxon>Polyphaga</taxon>
        <taxon>Staphyliniformia</taxon>
        <taxon>Silphidae</taxon>
        <taxon>Nicrophorinae</taxon>
        <taxon>Nicrophorus</taxon>
    </lineage>
</organism>
<feature type="compositionally biased region" description="Polar residues" evidence="1">
    <location>
        <begin position="304"/>
        <end position="318"/>
    </location>
</feature>
<dbReference type="InterPro" id="IPR014811">
    <property type="entry name" value="ArgoL1"/>
</dbReference>
<reference evidence="5" key="1">
    <citation type="submission" date="2025-08" db="UniProtKB">
        <authorList>
            <consortium name="RefSeq"/>
        </authorList>
    </citation>
    <scope>IDENTIFICATION</scope>
    <source>
        <tissue evidence="5">Whole Larva</tissue>
    </source>
</reference>
<dbReference type="Pfam" id="PF08699">
    <property type="entry name" value="ArgoL1"/>
    <property type="match status" value="1"/>
</dbReference>
<dbReference type="SMART" id="SM01163">
    <property type="entry name" value="DUF1785"/>
    <property type="match status" value="1"/>
</dbReference>
<evidence type="ECO:0000259" key="2">
    <source>
        <dbReference type="PROSITE" id="PS50821"/>
    </source>
</evidence>
<evidence type="ECO:0000259" key="3">
    <source>
        <dbReference type="PROSITE" id="PS50822"/>
    </source>
</evidence>
<evidence type="ECO:0000256" key="1">
    <source>
        <dbReference type="SAM" id="MobiDB-lite"/>
    </source>
</evidence>
<protein>
    <submittedName>
        <fullName evidence="5">Protein argonaute-3-like isoform X1</fullName>
    </submittedName>
</protein>
<dbReference type="InterPro" id="IPR036397">
    <property type="entry name" value="RNaseH_sf"/>
</dbReference>
<feature type="compositionally biased region" description="Low complexity" evidence="1">
    <location>
        <begin position="185"/>
        <end position="200"/>
    </location>
</feature>
<dbReference type="InterPro" id="IPR032472">
    <property type="entry name" value="ArgoL2"/>
</dbReference>
<name>A0ABM1MJL4_NICVS</name>